<protein>
    <submittedName>
        <fullName evidence="2">Fat-7 protein</fullName>
    </submittedName>
</protein>
<organism evidence="2 3">
    <name type="scientific">Symbiodinium pilosum</name>
    <name type="common">Dinoflagellate</name>
    <dbReference type="NCBI Taxonomy" id="2952"/>
    <lineage>
        <taxon>Eukaryota</taxon>
        <taxon>Sar</taxon>
        <taxon>Alveolata</taxon>
        <taxon>Dinophyceae</taxon>
        <taxon>Suessiales</taxon>
        <taxon>Symbiodiniaceae</taxon>
        <taxon>Symbiodinium</taxon>
    </lineage>
</organism>
<reference evidence="2" key="1">
    <citation type="submission" date="2021-02" db="EMBL/GenBank/DDBJ databases">
        <authorList>
            <person name="Dougan E. K."/>
            <person name="Rhodes N."/>
            <person name="Thang M."/>
            <person name="Chan C."/>
        </authorList>
    </citation>
    <scope>NUCLEOTIDE SEQUENCE</scope>
</reference>
<evidence type="ECO:0000313" key="2">
    <source>
        <dbReference type="EMBL" id="CAE7684266.1"/>
    </source>
</evidence>
<keyword evidence="1" id="KW-1133">Transmembrane helix</keyword>
<feature type="transmembrane region" description="Helical" evidence="1">
    <location>
        <begin position="70"/>
        <end position="94"/>
    </location>
</feature>
<dbReference type="AlphaFoldDB" id="A0A812WNJ4"/>
<keyword evidence="1" id="KW-0472">Membrane</keyword>
<accession>A0A812WNJ4</accession>
<dbReference type="Proteomes" id="UP000649617">
    <property type="component" value="Unassembled WGS sequence"/>
</dbReference>
<dbReference type="EMBL" id="CAJNIZ010044289">
    <property type="protein sequence ID" value="CAE7684266.1"/>
    <property type="molecule type" value="Genomic_DNA"/>
</dbReference>
<keyword evidence="1" id="KW-0812">Transmembrane</keyword>
<proteinExistence type="predicted"/>
<keyword evidence="3" id="KW-1185">Reference proteome</keyword>
<evidence type="ECO:0000313" key="3">
    <source>
        <dbReference type="Proteomes" id="UP000649617"/>
    </source>
</evidence>
<feature type="transmembrane region" description="Helical" evidence="1">
    <location>
        <begin position="289"/>
        <end position="313"/>
    </location>
</feature>
<dbReference type="OrthoDB" id="1533126at2759"/>
<evidence type="ECO:0000256" key="1">
    <source>
        <dbReference type="SAM" id="Phobius"/>
    </source>
</evidence>
<comment type="caution">
    <text evidence="2">The sequence shown here is derived from an EMBL/GenBank/DDBJ whole genome shotgun (WGS) entry which is preliminary data.</text>
</comment>
<feature type="transmembrane region" description="Helical" evidence="1">
    <location>
        <begin position="241"/>
        <end position="263"/>
    </location>
</feature>
<name>A0A812WNJ4_SYMPI</name>
<gene>
    <name evidence="2" type="primary">fat-7</name>
    <name evidence="2" type="ORF">SPIL2461_LOCUS19111</name>
</gene>
<sequence>MLTRAGLCLAMGVVLVAGYHTPVWLVPFGIVFEGVSLAWFYLIQKDCEKGHFFPSSSLNTVVSYLLRWELHLAVAILLTATQVWSFGALLKFWLLPFLVMQATLATTTNADEARSTASQVSDLLDIAQQADQSSVFRRQVTLAVLVPMLALVSLSVSGDQDEEEDCPLRLAVWGCTPSNSNVPYSVPGWLAEERGSGSFGSNADLAGSAKKKTPLEQILNVIGWPARYLFREMWLWTERDLTLYAVVSLFLVEVYVGMQYFAWSPVCLLYPILSSSSGSRKAQELQDELVMIFAPESLCSALFCLLLAAWAVAVKAVCLAIKTAGIDSGAE</sequence>